<feature type="transmembrane region" description="Helical" evidence="8">
    <location>
        <begin position="38"/>
        <end position="57"/>
    </location>
</feature>
<feature type="transmembrane region" description="Helical" evidence="8">
    <location>
        <begin position="457"/>
        <end position="476"/>
    </location>
</feature>
<dbReference type="Proteomes" id="UP000501891">
    <property type="component" value="Chromosome"/>
</dbReference>
<evidence type="ECO:0000259" key="9">
    <source>
        <dbReference type="Pfam" id="PF00361"/>
    </source>
</evidence>
<feature type="transmembrane region" description="Helical" evidence="8">
    <location>
        <begin position="277"/>
        <end position="300"/>
    </location>
</feature>
<feature type="transmembrane region" description="Helical" evidence="8">
    <location>
        <begin position="410"/>
        <end position="433"/>
    </location>
</feature>
<dbReference type="GO" id="GO:0015990">
    <property type="term" value="P:electron transport coupled proton transport"/>
    <property type="evidence" value="ECO:0007669"/>
    <property type="project" value="TreeGrafter"/>
</dbReference>
<dbReference type="InterPro" id="IPR001750">
    <property type="entry name" value="ND/Mrp_TM"/>
</dbReference>
<evidence type="ECO:0000256" key="4">
    <source>
        <dbReference type="ARBA" id="ARBA00022989"/>
    </source>
</evidence>
<feature type="transmembrane region" description="Helical" evidence="8">
    <location>
        <begin position="140"/>
        <end position="158"/>
    </location>
</feature>
<protein>
    <submittedName>
        <fullName evidence="10">NADH-quinone oxidoreductase subunit M</fullName>
        <ecNumber evidence="10">1.6.5.9</ecNumber>
    </submittedName>
</protein>
<dbReference type="GO" id="GO:0048039">
    <property type="term" value="F:ubiquinone binding"/>
    <property type="evidence" value="ECO:0007669"/>
    <property type="project" value="TreeGrafter"/>
</dbReference>
<organism evidence="10 11">
    <name type="scientific">Aerophototrophica crusticola</name>
    <dbReference type="NCBI Taxonomy" id="1709002"/>
    <lineage>
        <taxon>Bacteria</taxon>
        <taxon>Pseudomonadati</taxon>
        <taxon>Pseudomonadota</taxon>
        <taxon>Alphaproteobacteria</taxon>
        <taxon>Rhodospirillales</taxon>
        <taxon>Rhodospirillaceae</taxon>
        <taxon>Aerophototrophica</taxon>
    </lineage>
</organism>
<keyword evidence="3 6" id="KW-0812">Transmembrane</keyword>
<feature type="transmembrane region" description="Helical" evidence="8">
    <location>
        <begin position="6"/>
        <end position="26"/>
    </location>
</feature>
<evidence type="ECO:0000313" key="11">
    <source>
        <dbReference type="Proteomes" id="UP000501891"/>
    </source>
</evidence>
<dbReference type="EMBL" id="CP051775">
    <property type="protein sequence ID" value="QJE74803.1"/>
    <property type="molecule type" value="Genomic_DNA"/>
</dbReference>
<dbReference type="PANTHER" id="PTHR43507">
    <property type="entry name" value="NADH-UBIQUINONE OXIDOREDUCTASE CHAIN 4"/>
    <property type="match status" value="1"/>
</dbReference>
<evidence type="ECO:0000256" key="3">
    <source>
        <dbReference type="ARBA" id="ARBA00022692"/>
    </source>
</evidence>
<dbReference type="GO" id="GO:0016020">
    <property type="term" value="C:membrane"/>
    <property type="evidence" value="ECO:0007669"/>
    <property type="project" value="UniProtKB-SubCell"/>
</dbReference>
<name>A0A858RCK8_9PROT</name>
<dbReference type="PANTHER" id="PTHR43507:SF1">
    <property type="entry name" value="NADH-UBIQUINONE OXIDOREDUCTASE CHAIN 4"/>
    <property type="match status" value="1"/>
</dbReference>
<evidence type="ECO:0000256" key="5">
    <source>
        <dbReference type="ARBA" id="ARBA00023136"/>
    </source>
</evidence>
<feature type="region of interest" description="Disordered" evidence="7">
    <location>
        <begin position="504"/>
        <end position="524"/>
    </location>
</feature>
<feature type="transmembrane region" description="Helical" evidence="8">
    <location>
        <begin position="307"/>
        <end position="326"/>
    </location>
</feature>
<evidence type="ECO:0000256" key="1">
    <source>
        <dbReference type="ARBA" id="ARBA00004127"/>
    </source>
</evidence>
<dbReference type="PRINTS" id="PR01437">
    <property type="entry name" value="NUOXDRDTASE4"/>
</dbReference>
<feature type="domain" description="NADH:quinone oxidoreductase/Mrp antiporter transmembrane" evidence="9">
    <location>
        <begin position="134"/>
        <end position="422"/>
    </location>
</feature>
<feature type="transmembrane region" description="Helical" evidence="8">
    <location>
        <begin position="338"/>
        <end position="356"/>
    </location>
</feature>
<evidence type="ECO:0000313" key="10">
    <source>
        <dbReference type="EMBL" id="QJE74803.1"/>
    </source>
</evidence>
<evidence type="ECO:0000256" key="7">
    <source>
        <dbReference type="SAM" id="MobiDB-lite"/>
    </source>
</evidence>
<dbReference type="GO" id="GO:0012505">
    <property type="term" value="C:endomembrane system"/>
    <property type="evidence" value="ECO:0007669"/>
    <property type="project" value="UniProtKB-SubCell"/>
</dbReference>
<keyword evidence="5 8" id="KW-0472">Membrane</keyword>
<comment type="subcellular location">
    <subcellularLocation>
        <location evidence="1">Endomembrane system</location>
        <topology evidence="1">Multi-pass membrane protein</topology>
    </subcellularLocation>
    <subcellularLocation>
        <location evidence="6">Membrane</location>
        <topology evidence="6">Multi-pass membrane protein</topology>
    </subcellularLocation>
</comment>
<gene>
    <name evidence="10" type="ORF">HHL28_06310</name>
</gene>
<evidence type="ECO:0000256" key="2">
    <source>
        <dbReference type="ARBA" id="ARBA00009025"/>
    </source>
</evidence>
<accession>A0A858RCK8</accession>
<dbReference type="GO" id="GO:0003954">
    <property type="term" value="F:NADH dehydrogenase activity"/>
    <property type="evidence" value="ECO:0007669"/>
    <property type="project" value="TreeGrafter"/>
</dbReference>
<feature type="transmembrane region" description="Helical" evidence="8">
    <location>
        <begin position="377"/>
        <end position="398"/>
    </location>
</feature>
<dbReference type="Pfam" id="PF00361">
    <property type="entry name" value="Proton_antipo_M"/>
    <property type="match status" value="1"/>
</dbReference>
<feature type="transmembrane region" description="Helical" evidence="8">
    <location>
        <begin position="212"/>
        <end position="230"/>
    </location>
</feature>
<dbReference type="GO" id="GO:0008137">
    <property type="term" value="F:NADH dehydrogenase (ubiquinone) activity"/>
    <property type="evidence" value="ECO:0007669"/>
    <property type="project" value="InterPro"/>
</dbReference>
<comment type="similarity">
    <text evidence="2">Belongs to the complex I subunit 4 family.</text>
</comment>
<feature type="transmembrane region" description="Helical" evidence="8">
    <location>
        <begin position="170"/>
        <end position="192"/>
    </location>
</feature>
<sequence>MADWPILTLTTFLPLVGAFFILLIRGEPDMVARNARSVALWTSLITFVISLFILANFDPSNPGFQLVEEYKWIPAFNIAYIKGIDGISIWFVLASTFLTPICVMASWQSIETRVKEFMIALLVLETMMVGMFTALDFVLFYLFFEGVLLPMFLLIGVWGGPQRVYAAYKFFLYTFIGSVLMLLAILTMYLTAGTMDMRVMLDYGFAQALPSLHKWLWVAFFIAFAVKTPIWPMHTWLPFAHVEAPTAGSVMLAGVMLKMGGYGLIRANVQMLPEATFWATEFVFVLSVVAIIYTSLVALAQTDMKKMIAYSSVAHMGYVTMGIFTMNQQGFDGAVYQMLSHTIVSAALFLCIGVAYNRLHTRDMNAYGGLAKNMPRYAFVFMVFMLASVGLPGTSGFVGEFLSMLGAFQANTWVALFAATGLVLGAAYMLLLYRKLFFGKLDKPEVKAMRDLSWQEVSYFAPLVAIVMIMGVYPASFKDVYSPTVEKIISDHQASLKAAGLLDDGTPTQTASDTAPVKSVASEN</sequence>
<dbReference type="EC" id="1.6.5.9" evidence="10"/>
<dbReference type="NCBIfam" id="NF004499">
    <property type="entry name" value="PRK05846.1-3"/>
    <property type="match status" value="1"/>
</dbReference>
<keyword evidence="11" id="KW-1185">Reference proteome</keyword>
<proteinExistence type="inferred from homology"/>
<reference evidence="10" key="1">
    <citation type="submission" date="2020-04" db="EMBL/GenBank/DDBJ databases">
        <title>A desert anoxygenic phototrophic bacterium fixes CO2 using RubisCO under aerobic conditions.</title>
        <authorList>
            <person name="Tang K."/>
        </authorList>
    </citation>
    <scope>NUCLEOTIDE SEQUENCE [LARGE SCALE GENOMIC DNA]</scope>
    <source>
        <strain evidence="10">MIMtkB3</strain>
    </source>
</reference>
<dbReference type="NCBIfam" id="TIGR01972">
    <property type="entry name" value="NDH_I_M"/>
    <property type="match status" value="1"/>
</dbReference>
<dbReference type="InterPro" id="IPR003918">
    <property type="entry name" value="NADH_UbQ_OxRdtase"/>
</dbReference>
<dbReference type="GO" id="GO:0042773">
    <property type="term" value="P:ATP synthesis coupled electron transport"/>
    <property type="evidence" value="ECO:0007669"/>
    <property type="project" value="InterPro"/>
</dbReference>
<keyword evidence="10" id="KW-0560">Oxidoreductase</keyword>
<dbReference type="KEGG" id="acru:HHL28_06310"/>
<evidence type="ECO:0000256" key="6">
    <source>
        <dbReference type="RuleBase" id="RU000320"/>
    </source>
</evidence>
<dbReference type="InterPro" id="IPR010227">
    <property type="entry name" value="NADH_Q_OxRdtase_chainM/4"/>
</dbReference>
<evidence type="ECO:0000256" key="8">
    <source>
        <dbReference type="SAM" id="Phobius"/>
    </source>
</evidence>
<dbReference type="AlphaFoldDB" id="A0A858RCK8"/>
<keyword evidence="4 8" id="KW-1133">Transmembrane helix</keyword>